<dbReference type="EMBL" id="JAARWN010000015">
    <property type="protein sequence ID" value="MBC1937290.1"/>
    <property type="molecule type" value="Genomic_DNA"/>
</dbReference>
<organism evidence="1 2">
    <name type="scientific">Listeria grandensis</name>
    <dbReference type="NCBI Taxonomy" id="1494963"/>
    <lineage>
        <taxon>Bacteria</taxon>
        <taxon>Bacillati</taxon>
        <taxon>Bacillota</taxon>
        <taxon>Bacilli</taxon>
        <taxon>Bacillales</taxon>
        <taxon>Listeriaceae</taxon>
        <taxon>Listeria</taxon>
    </lineage>
</organism>
<evidence type="ECO:0000313" key="1">
    <source>
        <dbReference type="EMBL" id="MBC1937290.1"/>
    </source>
</evidence>
<dbReference type="Proteomes" id="UP000535908">
    <property type="component" value="Unassembled WGS sequence"/>
</dbReference>
<reference evidence="1 2" key="1">
    <citation type="submission" date="2020-03" db="EMBL/GenBank/DDBJ databases">
        <title>Soil Listeria distribution.</title>
        <authorList>
            <person name="Liao J."/>
            <person name="Wiedmann M."/>
        </authorList>
    </citation>
    <scope>NUCLEOTIDE SEQUENCE [LARGE SCALE GENOMIC DNA]</scope>
    <source>
        <strain evidence="1 2">FSL L7-0741</strain>
    </source>
</reference>
<gene>
    <name evidence="1" type="ORF">HCA69_12985</name>
</gene>
<dbReference type="RefSeq" id="WP_185526950.1">
    <property type="nucleotide sequence ID" value="NZ_JAARWN010000015.1"/>
</dbReference>
<dbReference type="AlphaFoldDB" id="A0A7X0Y5A8"/>
<accession>A0A7X0Y5A8</accession>
<evidence type="ECO:0000313" key="2">
    <source>
        <dbReference type="Proteomes" id="UP000535908"/>
    </source>
</evidence>
<name>A0A7X0Y5A8_9LIST</name>
<comment type="caution">
    <text evidence="1">The sequence shown here is derived from an EMBL/GenBank/DDBJ whole genome shotgun (WGS) entry which is preliminary data.</text>
</comment>
<sequence>MRKLLTKLLVLGMVMALVISTIPVYGLHERVSAATTDKPEKPTIKTYTNGPGTGTGYMDISFR</sequence>
<proteinExistence type="predicted"/>
<protein>
    <submittedName>
        <fullName evidence="1">Uncharacterized protein</fullName>
    </submittedName>
</protein>